<evidence type="ECO:0000256" key="2">
    <source>
        <dbReference type="ARBA" id="ARBA00022475"/>
    </source>
</evidence>
<name>A0A847J4R2_9LACT</name>
<feature type="non-terminal residue" evidence="7">
    <location>
        <position position="1"/>
    </location>
</feature>
<dbReference type="EMBL" id="JAAYVO010000108">
    <property type="protein sequence ID" value="NLH35916.1"/>
    <property type="molecule type" value="Genomic_DNA"/>
</dbReference>
<evidence type="ECO:0000256" key="4">
    <source>
        <dbReference type="ARBA" id="ARBA00022989"/>
    </source>
</evidence>
<feature type="domain" description="DUF2179" evidence="6">
    <location>
        <begin position="3"/>
        <end position="27"/>
    </location>
</feature>
<evidence type="ECO:0000256" key="5">
    <source>
        <dbReference type="ARBA" id="ARBA00023136"/>
    </source>
</evidence>
<evidence type="ECO:0000313" key="7">
    <source>
        <dbReference type="EMBL" id="NLH35916.1"/>
    </source>
</evidence>
<keyword evidence="2" id="KW-1003">Cell membrane</keyword>
<organism evidence="7 8">
    <name type="scientific">Pseudolactococcus chungangensis</name>
    <dbReference type="NCBI Taxonomy" id="451457"/>
    <lineage>
        <taxon>Bacteria</taxon>
        <taxon>Bacillati</taxon>
        <taxon>Bacillota</taxon>
        <taxon>Bacilli</taxon>
        <taxon>Lactobacillales</taxon>
        <taxon>Streptococcaceae</taxon>
        <taxon>Pseudolactococcus</taxon>
    </lineage>
</organism>
<gene>
    <name evidence="7" type="ORF">GX453_07875</name>
</gene>
<reference evidence="7 8" key="1">
    <citation type="journal article" date="2020" name="Biotechnol. Biofuels">
        <title>New insights from the biogas microbiome by comprehensive genome-resolved metagenomics of nearly 1600 species originating from multiple anaerobic digesters.</title>
        <authorList>
            <person name="Campanaro S."/>
            <person name="Treu L."/>
            <person name="Rodriguez-R L.M."/>
            <person name="Kovalovszki A."/>
            <person name="Ziels R.M."/>
            <person name="Maus I."/>
            <person name="Zhu X."/>
            <person name="Kougias P.G."/>
            <person name="Basile A."/>
            <person name="Luo G."/>
            <person name="Schluter A."/>
            <person name="Konstantinidis K.T."/>
            <person name="Angelidaki I."/>
        </authorList>
    </citation>
    <scope>NUCLEOTIDE SEQUENCE [LARGE SCALE GENOMIC DNA]</scope>
    <source>
        <strain evidence="7">AS27yjCOA_61</strain>
    </source>
</reference>
<dbReference type="Proteomes" id="UP000559962">
    <property type="component" value="Unassembled WGS sequence"/>
</dbReference>
<keyword evidence="4" id="KW-1133">Transmembrane helix</keyword>
<keyword evidence="5" id="KW-0472">Membrane</keyword>
<proteinExistence type="predicted"/>
<keyword evidence="3" id="KW-0812">Transmembrane</keyword>
<evidence type="ECO:0000256" key="1">
    <source>
        <dbReference type="ARBA" id="ARBA00004651"/>
    </source>
</evidence>
<evidence type="ECO:0000256" key="3">
    <source>
        <dbReference type="ARBA" id="ARBA00022692"/>
    </source>
</evidence>
<evidence type="ECO:0000313" key="8">
    <source>
        <dbReference type="Proteomes" id="UP000559962"/>
    </source>
</evidence>
<dbReference type="InterPro" id="IPR019264">
    <property type="entry name" value="DUF2179"/>
</dbReference>
<protein>
    <submittedName>
        <fullName evidence="7">DUF2179 domain-containing protein</fullName>
    </submittedName>
</protein>
<accession>A0A847J4R2</accession>
<evidence type="ECO:0000259" key="6">
    <source>
        <dbReference type="Pfam" id="PF10035"/>
    </source>
</evidence>
<dbReference type="Pfam" id="PF10035">
    <property type="entry name" value="DUF2179"/>
    <property type="match status" value="1"/>
</dbReference>
<sequence>AVRLSNEIEQIDPAAFIISHKIKDTKGGMIKKRISMR</sequence>
<comment type="caution">
    <text evidence="7">The sequence shown here is derived from an EMBL/GenBank/DDBJ whole genome shotgun (WGS) entry which is preliminary data.</text>
</comment>
<comment type="subcellular location">
    <subcellularLocation>
        <location evidence="1">Cell membrane</location>
        <topology evidence="1">Multi-pass membrane protein</topology>
    </subcellularLocation>
</comment>
<dbReference type="AlphaFoldDB" id="A0A847J4R2"/>